<dbReference type="Proteomes" id="UP000478052">
    <property type="component" value="Unassembled WGS sequence"/>
</dbReference>
<dbReference type="EMBL" id="VUJU01001132">
    <property type="protein sequence ID" value="KAF0766684.1"/>
    <property type="molecule type" value="Genomic_DNA"/>
</dbReference>
<keyword evidence="1" id="KW-1133">Transmembrane helix</keyword>
<dbReference type="Pfam" id="PF07898">
    <property type="entry name" value="DUF1676"/>
    <property type="match status" value="2"/>
</dbReference>
<dbReference type="OrthoDB" id="6620280at2759"/>
<accession>A0A6G0Z7U3</accession>
<dbReference type="PANTHER" id="PTHR21879">
    <property type="entry name" value="FI03362P-RELATED-RELATED"/>
    <property type="match status" value="1"/>
</dbReference>
<keyword evidence="1" id="KW-0812">Transmembrane</keyword>
<dbReference type="PANTHER" id="PTHR21879:SF22">
    <property type="entry name" value="FI03362P-RELATED"/>
    <property type="match status" value="1"/>
</dbReference>
<evidence type="ECO:0000256" key="1">
    <source>
        <dbReference type="SAM" id="Phobius"/>
    </source>
</evidence>
<sequence>MSSSVALPSVVCVALAVFGLAASVPVEQQPQQLHRQEEASAAGGFGTVVWSVLDDCFSGGAADAATVCLKSKALTALDRALGKSALTVVDGVTLTARAGKSLAVDPQADRADRAALDAAPDADSKNALLDDMLATRMDRLMSTRTIVLDGAGQEGRKKKDKAMQQAMMMAGMMAAAVMGPLAFKMLALLAGKALLLSKIALVLSGIIALKKLLQPQQGGHESESVSHHYGRSLQQLEAHDDGFGSVLWSVLDDCFFGDGDAAAPATVCLKSKALTALDRALGKPAVTLADGVTLSARAGKSLAVDPQAERADRAALDAAPDADSKNALLDDMLASRMDRLMSTRTIVMDGAGQEGERTRFAQY</sequence>
<comment type="caution">
    <text evidence="2">The sequence shown here is derived from an EMBL/GenBank/DDBJ whole genome shotgun (WGS) entry which is preliminary data.</text>
</comment>
<evidence type="ECO:0000313" key="3">
    <source>
        <dbReference type="Proteomes" id="UP000478052"/>
    </source>
</evidence>
<dbReference type="InterPro" id="IPR012464">
    <property type="entry name" value="DUF1676"/>
</dbReference>
<protein>
    <submittedName>
        <fullName evidence="2">Uncharacterized protein</fullName>
    </submittedName>
</protein>
<evidence type="ECO:0000313" key="2">
    <source>
        <dbReference type="EMBL" id="KAF0766684.1"/>
    </source>
</evidence>
<proteinExistence type="predicted"/>
<dbReference type="GO" id="GO:0016020">
    <property type="term" value="C:membrane"/>
    <property type="evidence" value="ECO:0007669"/>
    <property type="project" value="TreeGrafter"/>
</dbReference>
<keyword evidence="3" id="KW-1185">Reference proteome</keyword>
<organism evidence="2 3">
    <name type="scientific">Aphis craccivora</name>
    <name type="common">Cowpea aphid</name>
    <dbReference type="NCBI Taxonomy" id="307492"/>
    <lineage>
        <taxon>Eukaryota</taxon>
        <taxon>Metazoa</taxon>
        <taxon>Ecdysozoa</taxon>
        <taxon>Arthropoda</taxon>
        <taxon>Hexapoda</taxon>
        <taxon>Insecta</taxon>
        <taxon>Pterygota</taxon>
        <taxon>Neoptera</taxon>
        <taxon>Paraneoptera</taxon>
        <taxon>Hemiptera</taxon>
        <taxon>Sternorrhyncha</taxon>
        <taxon>Aphidomorpha</taxon>
        <taxon>Aphidoidea</taxon>
        <taxon>Aphididae</taxon>
        <taxon>Aphidini</taxon>
        <taxon>Aphis</taxon>
        <taxon>Aphis</taxon>
    </lineage>
</organism>
<reference evidence="2 3" key="1">
    <citation type="submission" date="2019-08" db="EMBL/GenBank/DDBJ databases">
        <title>Whole genome of Aphis craccivora.</title>
        <authorList>
            <person name="Voronova N.V."/>
            <person name="Shulinski R.S."/>
            <person name="Bandarenka Y.V."/>
            <person name="Zhorov D.G."/>
            <person name="Warner D."/>
        </authorList>
    </citation>
    <scope>NUCLEOTIDE SEQUENCE [LARGE SCALE GENOMIC DNA]</scope>
    <source>
        <strain evidence="2">180601</strain>
        <tissue evidence="2">Whole Body</tissue>
    </source>
</reference>
<name>A0A6G0Z7U3_APHCR</name>
<dbReference type="AlphaFoldDB" id="A0A6G0Z7U3"/>
<feature type="transmembrane region" description="Helical" evidence="1">
    <location>
        <begin position="166"/>
        <end position="183"/>
    </location>
</feature>
<feature type="transmembrane region" description="Helical" evidence="1">
    <location>
        <begin position="6"/>
        <end position="26"/>
    </location>
</feature>
<keyword evidence="1" id="KW-0472">Membrane</keyword>
<gene>
    <name evidence="2" type="ORF">FWK35_00019760</name>
</gene>